<dbReference type="EMBL" id="JALGBI010000001">
    <property type="protein sequence ID" value="MCJ0762522.1"/>
    <property type="molecule type" value="Genomic_DNA"/>
</dbReference>
<name>A0A9X1VSG6_9BURK</name>
<keyword evidence="2" id="KW-1185">Reference proteome</keyword>
<protein>
    <submittedName>
        <fullName evidence="1">Uncharacterized protein</fullName>
    </submittedName>
</protein>
<proteinExistence type="predicted"/>
<dbReference type="RefSeq" id="WP_243304844.1">
    <property type="nucleotide sequence ID" value="NZ_JALGBI010000001.1"/>
</dbReference>
<comment type="caution">
    <text evidence="1">The sequence shown here is derived from an EMBL/GenBank/DDBJ whole genome shotgun (WGS) entry which is preliminary data.</text>
</comment>
<evidence type="ECO:0000313" key="2">
    <source>
        <dbReference type="Proteomes" id="UP001139447"/>
    </source>
</evidence>
<gene>
    <name evidence="1" type="ORF">MMF98_04785</name>
</gene>
<evidence type="ECO:0000313" key="1">
    <source>
        <dbReference type="EMBL" id="MCJ0762522.1"/>
    </source>
</evidence>
<sequence>MSIRLIQPGAYADLGEIWLRDQLARLTQKHAQFGGHYRMDADALLARLARTARAAEAAAVPTVAKVSAGDCIRRATIEAIEHCSRLEERFSHAAEVAAVR</sequence>
<accession>A0A9X1VSG6</accession>
<dbReference type="AlphaFoldDB" id="A0A9X1VSG6"/>
<dbReference type="Proteomes" id="UP001139447">
    <property type="component" value="Unassembled WGS sequence"/>
</dbReference>
<organism evidence="1 2">
    <name type="scientific">Variovorax terrae</name>
    <dbReference type="NCBI Taxonomy" id="2923278"/>
    <lineage>
        <taxon>Bacteria</taxon>
        <taxon>Pseudomonadati</taxon>
        <taxon>Pseudomonadota</taxon>
        <taxon>Betaproteobacteria</taxon>
        <taxon>Burkholderiales</taxon>
        <taxon>Comamonadaceae</taxon>
        <taxon>Variovorax</taxon>
    </lineage>
</organism>
<reference evidence="1" key="1">
    <citation type="submission" date="2022-03" db="EMBL/GenBank/DDBJ databases">
        <authorList>
            <person name="Woo C.Y."/>
        </authorList>
    </citation>
    <scope>NUCLEOTIDE SEQUENCE</scope>
    <source>
        <strain evidence="1">CYS-02</strain>
    </source>
</reference>